<evidence type="ECO:0000313" key="1">
    <source>
        <dbReference type="EMBL" id="OWJ68708.1"/>
    </source>
</evidence>
<dbReference type="NCBIfam" id="TIGR01725">
    <property type="entry name" value="phge_HK97_gp10"/>
    <property type="match status" value="1"/>
</dbReference>
<dbReference type="EMBL" id="NHON01000003">
    <property type="protein sequence ID" value="OWJ68708.1"/>
    <property type="molecule type" value="Genomic_DNA"/>
</dbReference>
<dbReference type="Proteomes" id="UP000196655">
    <property type="component" value="Unassembled WGS sequence"/>
</dbReference>
<reference evidence="2" key="1">
    <citation type="submission" date="2017-05" db="EMBL/GenBank/DDBJ databases">
        <authorList>
            <person name="Macchi M."/>
            <person name="Festa S."/>
            <person name="Coppotelli B.M."/>
            <person name="Morelli I.S."/>
        </authorList>
    </citation>
    <scope>NUCLEOTIDE SEQUENCE [LARGE SCALE GENOMIC DNA]</scope>
    <source>
        <strain evidence="2">I</strain>
    </source>
</reference>
<sequence>MARVTGVDRQLARLKRAGAAVREEADQALVTAAGLVTAEALASITADWKSGPGHIPSLPGESPKADTDLLHRGIGIERRGELEVHVISTAPYARDLEYGTSRVAARPYLRPAVAKTRDKAVELLRQAVRRGLAKK</sequence>
<comment type="caution">
    <text evidence="1">The sequence shown here is derived from an EMBL/GenBank/DDBJ whole genome shotgun (WGS) entry which is preliminary data.</text>
</comment>
<dbReference type="OrthoDB" id="7428419at2"/>
<keyword evidence="2" id="KW-1185">Reference proteome</keyword>
<dbReference type="Pfam" id="PF04883">
    <property type="entry name" value="HK97-gp10_like"/>
    <property type="match status" value="1"/>
</dbReference>
<dbReference type="InterPro" id="IPR010064">
    <property type="entry name" value="HK97-gp10_tail"/>
</dbReference>
<accession>A0A211ZTU3</accession>
<name>A0A211ZTU3_9PROT</name>
<organism evidence="1 2">
    <name type="scientific">Inquilinus limosus</name>
    <dbReference type="NCBI Taxonomy" id="171674"/>
    <lineage>
        <taxon>Bacteria</taxon>
        <taxon>Pseudomonadati</taxon>
        <taxon>Pseudomonadota</taxon>
        <taxon>Alphaproteobacteria</taxon>
        <taxon>Rhodospirillales</taxon>
        <taxon>Rhodospirillaceae</taxon>
        <taxon>Inquilinus</taxon>
    </lineage>
</organism>
<evidence type="ECO:0008006" key="3">
    <source>
        <dbReference type="Google" id="ProtNLM"/>
    </source>
</evidence>
<dbReference type="RefSeq" id="WP_088149498.1">
    <property type="nucleotide sequence ID" value="NZ_NHON01000003.1"/>
</dbReference>
<proteinExistence type="predicted"/>
<protein>
    <recommendedName>
        <fullName evidence="3">HK97 gp10 family phage protein</fullName>
    </recommendedName>
</protein>
<dbReference type="AlphaFoldDB" id="A0A211ZTU3"/>
<evidence type="ECO:0000313" key="2">
    <source>
        <dbReference type="Proteomes" id="UP000196655"/>
    </source>
</evidence>
<gene>
    <name evidence="1" type="ORF">BWR60_02870</name>
</gene>